<dbReference type="EMBL" id="JANTHZ010000007">
    <property type="protein sequence ID" value="MCS0496548.1"/>
    <property type="molecule type" value="Genomic_DNA"/>
</dbReference>
<dbReference type="Proteomes" id="UP001151088">
    <property type="component" value="Unassembled WGS sequence"/>
</dbReference>
<dbReference type="Pfam" id="PF09523">
    <property type="entry name" value="DUF2390"/>
    <property type="match status" value="1"/>
</dbReference>
<evidence type="ECO:0000313" key="2">
    <source>
        <dbReference type="Proteomes" id="UP001151088"/>
    </source>
</evidence>
<dbReference type="AlphaFoldDB" id="A0A9X2PI05"/>
<name>A0A9X2PI05_9HYPH</name>
<dbReference type="RefSeq" id="WP_258733710.1">
    <property type="nucleotide sequence ID" value="NZ_JANTHZ010000007.1"/>
</dbReference>
<accession>A0A9X2PI05</accession>
<dbReference type="NCBIfam" id="TIGR02444">
    <property type="entry name" value="TIGR02444 family protein"/>
    <property type="match status" value="1"/>
</dbReference>
<evidence type="ECO:0000313" key="1">
    <source>
        <dbReference type="EMBL" id="MCS0496548.1"/>
    </source>
</evidence>
<protein>
    <submittedName>
        <fullName evidence="1">TIGR02444 family protein</fullName>
    </submittedName>
</protein>
<gene>
    <name evidence="1" type="ORF">NVS89_15710</name>
</gene>
<comment type="caution">
    <text evidence="1">The sequence shown here is derived from an EMBL/GenBank/DDBJ whole genome shotgun (WGS) entry which is preliminary data.</text>
</comment>
<dbReference type="InterPro" id="IPR012659">
    <property type="entry name" value="CHP02444"/>
</dbReference>
<organism evidence="1 2">
    <name type="scientific">Ancylobacter mangrovi</name>
    <dbReference type="NCBI Taxonomy" id="2972472"/>
    <lineage>
        <taxon>Bacteria</taxon>
        <taxon>Pseudomonadati</taxon>
        <taxon>Pseudomonadota</taxon>
        <taxon>Alphaproteobacteria</taxon>
        <taxon>Hyphomicrobiales</taxon>
        <taxon>Xanthobacteraceae</taxon>
        <taxon>Ancylobacter</taxon>
    </lineage>
</organism>
<reference evidence="1" key="1">
    <citation type="submission" date="2022-08" db="EMBL/GenBank/DDBJ databases">
        <authorList>
            <person name="Li F."/>
        </authorList>
    </citation>
    <scope>NUCLEOTIDE SEQUENCE</scope>
    <source>
        <strain evidence="1">MQZ15Z-1</strain>
    </source>
</reference>
<keyword evidence="2" id="KW-1185">Reference proteome</keyword>
<sequence>MTDAAPLVLDGGLWRYALAFYAAPGASAACLRLQDEAGVDVVELIFALYASRVLGLPVDRALLEAARDDLGVWRQDTVLPLRAIRRRLKPARTDCPDATKEELRRLVQQAELKAEQIQLALLEQWARARPGAGGPASSAMDAVAEVLALSNASPEGALSDAVGTVVAAAGAAA</sequence>
<proteinExistence type="predicted"/>